<dbReference type="GO" id="GO:0045944">
    <property type="term" value="P:positive regulation of transcription by RNA polymerase II"/>
    <property type="evidence" value="ECO:0007669"/>
    <property type="project" value="TreeGrafter"/>
</dbReference>
<dbReference type="GO" id="GO:0000981">
    <property type="term" value="F:DNA-binding transcription factor activity, RNA polymerase II-specific"/>
    <property type="evidence" value="ECO:0007669"/>
    <property type="project" value="TreeGrafter"/>
</dbReference>
<dbReference type="OMA" id="SACKHTE"/>
<reference evidence="10 11" key="1">
    <citation type="journal article" date="2012" name="Science">
        <title>The Paleozoic origin of enzymatic lignin decomposition reconstructed from 31 fungal genomes.</title>
        <authorList>
            <person name="Floudas D."/>
            <person name="Binder M."/>
            <person name="Riley R."/>
            <person name="Barry K."/>
            <person name="Blanchette R.A."/>
            <person name="Henrissat B."/>
            <person name="Martinez A.T."/>
            <person name="Otillar R."/>
            <person name="Spatafora J.W."/>
            <person name="Yadav J.S."/>
            <person name="Aerts A."/>
            <person name="Benoit I."/>
            <person name="Boyd A."/>
            <person name="Carlson A."/>
            <person name="Copeland A."/>
            <person name="Coutinho P.M."/>
            <person name="de Vries R.P."/>
            <person name="Ferreira P."/>
            <person name="Findley K."/>
            <person name="Foster B."/>
            <person name="Gaskell J."/>
            <person name="Glotzer D."/>
            <person name="Gorecki P."/>
            <person name="Heitman J."/>
            <person name="Hesse C."/>
            <person name="Hori C."/>
            <person name="Igarashi K."/>
            <person name="Jurgens J.A."/>
            <person name="Kallen N."/>
            <person name="Kersten P."/>
            <person name="Kohler A."/>
            <person name="Kuees U."/>
            <person name="Kumar T.K.A."/>
            <person name="Kuo A."/>
            <person name="LaButti K."/>
            <person name="Larrondo L.F."/>
            <person name="Lindquist E."/>
            <person name="Ling A."/>
            <person name="Lombard V."/>
            <person name="Lucas S."/>
            <person name="Lundell T."/>
            <person name="Martin R."/>
            <person name="McLaughlin D.J."/>
            <person name="Morgenstern I."/>
            <person name="Morin E."/>
            <person name="Murat C."/>
            <person name="Nagy L.G."/>
            <person name="Nolan M."/>
            <person name="Ohm R.A."/>
            <person name="Patyshakuliyeva A."/>
            <person name="Rokas A."/>
            <person name="Ruiz-Duenas F.J."/>
            <person name="Sabat G."/>
            <person name="Salamov A."/>
            <person name="Samejima M."/>
            <person name="Schmutz J."/>
            <person name="Slot J.C."/>
            <person name="St John F."/>
            <person name="Stenlid J."/>
            <person name="Sun H."/>
            <person name="Sun S."/>
            <person name="Syed K."/>
            <person name="Tsang A."/>
            <person name="Wiebenga A."/>
            <person name="Young D."/>
            <person name="Pisabarro A."/>
            <person name="Eastwood D.C."/>
            <person name="Martin F."/>
            <person name="Cullen D."/>
            <person name="Grigoriev I.V."/>
            <person name="Hibbett D.S."/>
        </authorList>
    </citation>
    <scope>NUCLEOTIDE SEQUENCE [LARGE SCALE GENOMIC DNA]</scope>
    <source>
        <strain evidence="10 11">ATCC 11539</strain>
    </source>
</reference>
<dbReference type="GO" id="GO:0006878">
    <property type="term" value="P:intracellular copper ion homeostasis"/>
    <property type="evidence" value="ECO:0007669"/>
    <property type="project" value="TreeGrafter"/>
</dbReference>
<keyword evidence="4" id="KW-0186">Copper</keyword>
<dbReference type="RefSeq" id="XP_007869836.1">
    <property type="nucleotide sequence ID" value="XM_007871645.1"/>
</dbReference>
<evidence type="ECO:0000313" key="11">
    <source>
        <dbReference type="Proteomes" id="UP000030669"/>
    </source>
</evidence>
<dbReference type="SMART" id="SM01090">
    <property type="entry name" value="Copper-fist"/>
    <property type="match status" value="1"/>
</dbReference>
<comment type="subcellular location">
    <subcellularLocation>
        <location evidence="1">Nucleus</location>
    </subcellularLocation>
</comment>
<dbReference type="InterPro" id="IPR036395">
    <property type="entry name" value="Cu_fist_DNA-bd_dom_sf"/>
</dbReference>
<keyword evidence="3" id="KW-0862">Zinc</keyword>
<dbReference type="Proteomes" id="UP000030669">
    <property type="component" value="Unassembled WGS sequence"/>
</dbReference>
<keyword evidence="11" id="KW-1185">Reference proteome</keyword>
<dbReference type="GO" id="GO:0000978">
    <property type="term" value="F:RNA polymerase II cis-regulatory region sequence-specific DNA binding"/>
    <property type="evidence" value="ECO:0007669"/>
    <property type="project" value="TreeGrafter"/>
</dbReference>
<keyword evidence="6" id="KW-0804">Transcription</keyword>
<feature type="compositionally biased region" description="Low complexity" evidence="8">
    <location>
        <begin position="143"/>
        <end position="152"/>
    </location>
</feature>
<dbReference type="PANTHER" id="PTHR28088">
    <property type="entry name" value="TRANSCRIPTIONAL ACTIVATOR HAA1-RELATED"/>
    <property type="match status" value="1"/>
</dbReference>
<dbReference type="GO" id="GO:0005634">
    <property type="term" value="C:nucleus"/>
    <property type="evidence" value="ECO:0007669"/>
    <property type="project" value="UniProtKB-SubCell"/>
</dbReference>
<sequence length="536" mass="55846">MMVVVDGKKYACETCIKGHRSSACKHTDRPLFEIKRKGRPVTQCEHCRELRKTKQVHVKCICESREDDAGEASGSRKGSKKVPASAAFPTGLPPELEAAVAAQLTSEASSDSEHGGTCDTCECKSGGPCHCATPRSTGKTRKGSTTTREGSAGSSGGAAHRLPEGLNQPHFRPVLPRPTPGTSLGTSSQPSSVIPANHPPRHPTHSSMFYSPYGRAYEQIHTQDRTTLATARPTIGTGVAQGQNTVPPHLYQLFTSSPASHPMQNASSQPPLLPPVWPSPTDESFPLCNCGDSCSCPGCLEHRGPAAAGFTSFQTCTNQNSCSSCLSCSILSLPYEAASPEFSDQQSFQLAEELLARIPDLMGGGPQASASHPMATSQQLPPAVMQGYMAGQAWPNYAGSRTTGAMNENTSECCGGQCKCAVGRCNCPPDCCGCCQGCSCDHCNHEQEGARGLTFAVSGERGACACGSGHQLRQGQGGGDAIRGPGSQFTSLGAARRSSSSSTSQFGRSTSYQSAYSSSSAGAPSAGGSCCSSKKT</sequence>
<feature type="domain" description="Copper-fist" evidence="9">
    <location>
        <begin position="2"/>
        <end position="41"/>
    </location>
</feature>
<dbReference type="InterPro" id="IPR051763">
    <property type="entry name" value="Copper_Homeo_Regul"/>
</dbReference>
<proteinExistence type="predicted"/>
<dbReference type="EMBL" id="KB469309">
    <property type="protein sequence ID" value="EPQ51975.1"/>
    <property type="molecule type" value="Genomic_DNA"/>
</dbReference>
<dbReference type="GeneID" id="19299536"/>
<organism evidence="10 11">
    <name type="scientific">Gloeophyllum trabeum (strain ATCC 11539 / FP-39264 / Madison 617)</name>
    <name type="common">Brown rot fungus</name>
    <dbReference type="NCBI Taxonomy" id="670483"/>
    <lineage>
        <taxon>Eukaryota</taxon>
        <taxon>Fungi</taxon>
        <taxon>Dikarya</taxon>
        <taxon>Basidiomycota</taxon>
        <taxon>Agaricomycotina</taxon>
        <taxon>Agaricomycetes</taxon>
        <taxon>Gloeophyllales</taxon>
        <taxon>Gloeophyllaceae</taxon>
        <taxon>Gloeophyllum</taxon>
    </lineage>
</organism>
<dbReference type="Gene3D" id="3.90.430.10">
    <property type="entry name" value="Copper fist DNA-binding domain"/>
    <property type="match status" value="1"/>
</dbReference>
<evidence type="ECO:0000256" key="1">
    <source>
        <dbReference type="ARBA" id="ARBA00004123"/>
    </source>
</evidence>
<dbReference type="HOGENOM" id="CLU_033839_0_0_1"/>
<evidence type="ECO:0000256" key="7">
    <source>
        <dbReference type="ARBA" id="ARBA00023242"/>
    </source>
</evidence>
<keyword evidence="7" id="KW-0539">Nucleus</keyword>
<dbReference type="KEGG" id="gtr:GLOTRDRAFT_112363"/>
<evidence type="ECO:0000259" key="9">
    <source>
        <dbReference type="PROSITE" id="PS50073"/>
    </source>
</evidence>
<protein>
    <recommendedName>
        <fullName evidence="9">Copper-fist domain-containing protein</fullName>
    </recommendedName>
</protein>
<feature type="region of interest" description="Disordered" evidence="8">
    <location>
        <begin position="132"/>
        <end position="202"/>
    </location>
</feature>
<dbReference type="STRING" id="670483.S7RCQ5"/>
<evidence type="ECO:0000256" key="3">
    <source>
        <dbReference type="ARBA" id="ARBA00022833"/>
    </source>
</evidence>
<feature type="compositionally biased region" description="Polar residues" evidence="8">
    <location>
        <begin position="180"/>
        <end position="194"/>
    </location>
</feature>
<evidence type="ECO:0000256" key="2">
    <source>
        <dbReference type="ARBA" id="ARBA00022723"/>
    </source>
</evidence>
<dbReference type="PANTHER" id="PTHR28088:SF5">
    <property type="entry name" value="TRANSCRIPTIONAL ACTIVATOR HAA1-RELATED"/>
    <property type="match status" value="1"/>
</dbReference>
<dbReference type="PRINTS" id="PR00617">
    <property type="entry name" value="COPPERFIST"/>
</dbReference>
<keyword evidence="5" id="KW-0805">Transcription regulation</keyword>
<keyword evidence="2" id="KW-0479">Metal-binding</keyword>
<dbReference type="Pfam" id="PF00649">
    <property type="entry name" value="Copper-fist"/>
    <property type="match status" value="1"/>
</dbReference>
<evidence type="ECO:0000256" key="8">
    <source>
        <dbReference type="SAM" id="MobiDB-lite"/>
    </source>
</evidence>
<dbReference type="SMART" id="SM00412">
    <property type="entry name" value="Cu_FIST"/>
    <property type="match status" value="1"/>
</dbReference>
<feature type="compositionally biased region" description="Low complexity" evidence="8">
    <location>
        <begin position="490"/>
        <end position="536"/>
    </location>
</feature>
<feature type="region of interest" description="Disordered" evidence="8">
    <location>
        <begin position="68"/>
        <end position="91"/>
    </location>
</feature>
<feature type="region of interest" description="Disordered" evidence="8">
    <location>
        <begin position="476"/>
        <end position="536"/>
    </location>
</feature>
<name>S7RCQ5_GLOTA</name>
<evidence type="ECO:0000256" key="6">
    <source>
        <dbReference type="ARBA" id="ARBA00023163"/>
    </source>
</evidence>
<dbReference type="InterPro" id="IPR001083">
    <property type="entry name" value="Cu_fist_DNA-bd_dom"/>
</dbReference>
<accession>S7RCQ5</accession>
<dbReference type="GO" id="GO:0006879">
    <property type="term" value="P:intracellular iron ion homeostasis"/>
    <property type="evidence" value="ECO:0007669"/>
    <property type="project" value="TreeGrafter"/>
</dbReference>
<dbReference type="OrthoDB" id="5600085at2759"/>
<evidence type="ECO:0000256" key="4">
    <source>
        <dbReference type="ARBA" id="ARBA00023008"/>
    </source>
</evidence>
<dbReference type="PROSITE" id="PS50073">
    <property type="entry name" value="COPPER_FIST_2"/>
    <property type="match status" value="1"/>
</dbReference>
<evidence type="ECO:0000256" key="5">
    <source>
        <dbReference type="ARBA" id="ARBA00023015"/>
    </source>
</evidence>
<evidence type="ECO:0000313" key="10">
    <source>
        <dbReference type="EMBL" id="EPQ51975.1"/>
    </source>
</evidence>
<dbReference type="AlphaFoldDB" id="S7RCQ5"/>
<dbReference type="FunFam" id="3.90.430.10:FF:000001">
    <property type="entry name" value="Copper fist DNA-binding protein"/>
    <property type="match status" value="1"/>
</dbReference>
<dbReference type="GO" id="GO:0005507">
    <property type="term" value="F:copper ion binding"/>
    <property type="evidence" value="ECO:0007669"/>
    <property type="project" value="InterPro"/>
</dbReference>
<dbReference type="PROSITE" id="PS01119">
    <property type="entry name" value="COPPER_FIST_1"/>
    <property type="match status" value="1"/>
</dbReference>
<gene>
    <name evidence="10" type="ORF">GLOTRDRAFT_112363</name>
</gene>
<dbReference type="eggNOG" id="ENOG502S7CA">
    <property type="taxonomic scope" value="Eukaryota"/>
</dbReference>
<dbReference type="SUPFAM" id="SSF57879">
    <property type="entry name" value="Zinc domain conserved in yeast copper-regulated transcription factors"/>
    <property type="match status" value="1"/>
</dbReference>